<sequence length="57" mass="6816">MMTLLWLMGAEDNIEYMCDYYGYSLPSDIMKRTGINNAKAVNYCYHQMQYYRQANNN</sequence>
<organism evidence="1 2">
    <name type="scientific">Limosilactobacillus rudii</name>
    <dbReference type="NCBI Taxonomy" id="2759755"/>
    <lineage>
        <taxon>Bacteria</taxon>
        <taxon>Bacillati</taxon>
        <taxon>Bacillota</taxon>
        <taxon>Bacilli</taxon>
        <taxon>Lactobacillales</taxon>
        <taxon>Lactobacillaceae</taxon>
        <taxon>Limosilactobacillus</taxon>
    </lineage>
</organism>
<keyword evidence="2" id="KW-1185">Reference proteome</keyword>
<accession>A0A7W3YNK7</accession>
<name>A0A7W3YNK7_9LACO</name>
<reference evidence="1 2" key="1">
    <citation type="submission" date="2020-07" db="EMBL/GenBank/DDBJ databases">
        <title>Description of Limosilactobacillus balticus sp. nov., Limosilactobacillus agrestis sp. nov., Limosilactobacillus albertensis sp. nov., Limosilactobacillus rudii sp. nov., Limosilactobacillus fastidiosus sp. nov., five novel Limosilactobacillus species isolated from the vertebrate gastrointestinal tract, and proposal of 6 subspecies of Limosilactobacillus reuteri adapted to the gastrointestinal tract of specific vertebrate hosts.</title>
        <authorList>
            <person name="Li F."/>
            <person name="Cheng C."/>
            <person name="Zheng J."/>
            <person name="Quevedo R.M."/>
            <person name="Li J."/>
            <person name="Roos S."/>
            <person name="Gaenzle M.G."/>
            <person name="Walter J."/>
        </authorList>
    </citation>
    <scope>NUCLEOTIDE SEQUENCE [LARGE SCALE GENOMIC DNA]</scope>
    <source>
        <strain evidence="1 2">STM2_1</strain>
    </source>
</reference>
<protein>
    <submittedName>
        <fullName evidence="1">Uncharacterized protein</fullName>
    </submittedName>
</protein>
<dbReference type="EMBL" id="JACIVA010000058">
    <property type="protein sequence ID" value="MBB1098268.1"/>
    <property type="molecule type" value="Genomic_DNA"/>
</dbReference>
<dbReference type="RefSeq" id="WP_182599957.1">
    <property type="nucleotide sequence ID" value="NZ_JACIVB010000052.1"/>
</dbReference>
<evidence type="ECO:0000313" key="2">
    <source>
        <dbReference type="Proteomes" id="UP000517106"/>
    </source>
</evidence>
<proteinExistence type="predicted"/>
<comment type="caution">
    <text evidence="1">The sequence shown here is derived from an EMBL/GenBank/DDBJ whole genome shotgun (WGS) entry which is preliminary data.</text>
</comment>
<dbReference type="Proteomes" id="UP000517106">
    <property type="component" value="Unassembled WGS sequence"/>
</dbReference>
<gene>
    <name evidence="1" type="ORF">H5S09_10055</name>
</gene>
<dbReference type="AlphaFoldDB" id="A0A7W3YNK7"/>
<evidence type="ECO:0000313" key="1">
    <source>
        <dbReference type="EMBL" id="MBB1098268.1"/>
    </source>
</evidence>